<keyword evidence="2" id="KW-1185">Reference proteome</keyword>
<dbReference type="Proteomes" id="UP000244855">
    <property type="component" value="Unassembled WGS sequence"/>
</dbReference>
<organism evidence="1 2">
    <name type="scientific">Periconia macrospinosa</name>
    <dbReference type="NCBI Taxonomy" id="97972"/>
    <lineage>
        <taxon>Eukaryota</taxon>
        <taxon>Fungi</taxon>
        <taxon>Dikarya</taxon>
        <taxon>Ascomycota</taxon>
        <taxon>Pezizomycotina</taxon>
        <taxon>Dothideomycetes</taxon>
        <taxon>Pleosporomycetidae</taxon>
        <taxon>Pleosporales</taxon>
        <taxon>Massarineae</taxon>
        <taxon>Periconiaceae</taxon>
        <taxon>Periconia</taxon>
    </lineage>
</organism>
<gene>
    <name evidence="1" type="ORF">DM02DRAFT_630909</name>
</gene>
<evidence type="ECO:0000313" key="1">
    <source>
        <dbReference type="EMBL" id="PVH97722.1"/>
    </source>
</evidence>
<protein>
    <submittedName>
        <fullName evidence="1">Uncharacterized protein</fullName>
    </submittedName>
</protein>
<sequence>MSCATDIAGIEYGDAVQRMQHEVISTIVNELITLQRKFIEAESGFYAACRKVFWAETATDLEAAEMESSMHISHGHDALHKYAEILDGIDYEAIYNMFDQAPDSEHLDKELLRTGIASYRADFEGWCDKVFEDGTAADWEHALNRTAQLIRGNKQIKYDDADKKRTRKVEEGGYWLPPLSSVGED</sequence>
<dbReference type="EMBL" id="KZ805430">
    <property type="protein sequence ID" value="PVH97722.1"/>
    <property type="molecule type" value="Genomic_DNA"/>
</dbReference>
<evidence type="ECO:0000313" key="2">
    <source>
        <dbReference type="Proteomes" id="UP000244855"/>
    </source>
</evidence>
<proteinExistence type="predicted"/>
<name>A0A2V1DHS7_9PLEO</name>
<dbReference type="AlphaFoldDB" id="A0A2V1DHS7"/>
<reference evidence="1 2" key="1">
    <citation type="journal article" date="2018" name="Sci. Rep.">
        <title>Comparative genomics provides insights into the lifestyle and reveals functional heterogeneity of dark septate endophytic fungi.</title>
        <authorList>
            <person name="Knapp D.G."/>
            <person name="Nemeth J.B."/>
            <person name="Barry K."/>
            <person name="Hainaut M."/>
            <person name="Henrissat B."/>
            <person name="Johnson J."/>
            <person name="Kuo A."/>
            <person name="Lim J.H.P."/>
            <person name="Lipzen A."/>
            <person name="Nolan M."/>
            <person name="Ohm R.A."/>
            <person name="Tamas L."/>
            <person name="Grigoriev I.V."/>
            <person name="Spatafora J.W."/>
            <person name="Nagy L.G."/>
            <person name="Kovacs G.M."/>
        </authorList>
    </citation>
    <scope>NUCLEOTIDE SEQUENCE [LARGE SCALE GENOMIC DNA]</scope>
    <source>
        <strain evidence="1 2">DSE2036</strain>
    </source>
</reference>
<accession>A0A2V1DHS7</accession>